<keyword evidence="1" id="KW-0732">Signal</keyword>
<name>A0A7R9ZGH4_9STRA</name>
<dbReference type="PROSITE" id="PS51257">
    <property type="entry name" value="PROKAR_LIPOPROTEIN"/>
    <property type="match status" value="1"/>
</dbReference>
<organism evidence="2">
    <name type="scientific">Pseudictyota dubia</name>
    <dbReference type="NCBI Taxonomy" id="2749911"/>
    <lineage>
        <taxon>Eukaryota</taxon>
        <taxon>Sar</taxon>
        <taxon>Stramenopiles</taxon>
        <taxon>Ochrophyta</taxon>
        <taxon>Bacillariophyta</taxon>
        <taxon>Mediophyceae</taxon>
        <taxon>Biddulphiophycidae</taxon>
        <taxon>Eupodiscales</taxon>
        <taxon>Odontellaceae</taxon>
        <taxon>Pseudictyota</taxon>
    </lineage>
</organism>
<accession>A0A7R9ZGH4</accession>
<gene>
    <name evidence="2" type="ORF">TDUB1175_LOCUS24158</name>
</gene>
<proteinExistence type="predicted"/>
<reference evidence="2" key="1">
    <citation type="submission" date="2021-01" db="EMBL/GenBank/DDBJ databases">
        <authorList>
            <person name="Corre E."/>
            <person name="Pelletier E."/>
            <person name="Niang G."/>
            <person name="Scheremetjew M."/>
            <person name="Finn R."/>
            <person name="Kale V."/>
            <person name="Holt S."/>
            <person name="Cochrane G."/>
            <person name="Meng A."/>
            <person name="Brown T."/>
            <person name="Cohen L."/>
        </authorList>
    </citation>
    <scope>NUCLEOTIDE SEQUENCE</scope>
    <source>
        <strain evidence="2">CCMP147</strain>
    </source>
</reference>
<protein>
    <submittedName>
        <fullName evidence="2">Uncharacterized protein</fullName>
    </submittedName>
</protein>
<sequence length="336" mass="35530">MQTNKMKVTSQAIFAFLSTGYAAAACTNSATFGGLDQGCSAEEPICIDSSTGTEVGYRNVGDDCAACLRVYTEVHYNHGLSDFGCSGDKPRCMSDQGTDPSSYQAGGQCCDADGTCSQVAPVTCPCNLPGGWIDDLVNGDTQLTNVPSSEGGYCRYDDSAEIDILLYNGEGYGSVYFRQDLNQWRCESTEAGGLEISEAEAQACAADLESGLISNDVDIATQCVPFTSPTTCPCNTPGTWVNDFVKGDEVLTNIPSNDGYCSYYDTEEWNILLINGNGYGSVFYAKDLDQWTCESTGTAAGVGSSITEAEARACISDLQNGIGSAGIDVEVQCSKH</sequence>
<evidence type="ECO:0000313" key="2">
    <source>
        <dbReference type="EMBL" id="CAD8325738.1"/>
    </source>
</evidence>
<feature type="chain" id="PRO_5030688780" evidence="1">
    <location>
        <begin position="25"/>
        <end position="336"/>
    </location>
</feature>
<dbReference type="AlphaFoldDB" id="A0A7R9ZGH4"/>
<evidence type="ECO:0000256" key="1">
    <source>
        <dbReference type="SAM" id="SignalP"/>
    </source>
</evidence>
<dbReference type="EMBL" id="HBED01047995">
    <property type="protein sequence ID" value="CAD8325738.1"/>
    <property type="molecule type" value="Transcribed_RNA"/>
</dbReference>
<feature type="signal peptide" evidence="1">
    <location>
        <begin position="1"/>
        <end position="24"/>
    </location>
</feature>